<feature type="compositionally biased region" description="Basic and acidic residues" evidence="1">
    <location>
        <begin position="369"/>
        <end position="387"/>
    </location>
</feature>
<dbReference type="SUPFAM" id="SSF140383">
    <property type="entry name" value="BSD domain-like"/>
    <property type="match status" value="1"/>
</dbReference>
<feature type="compositionally biased region" description="Polar residues" evidence="1">
    <location>
        <begin position="344"/>
        <end position="368"/>
    </location>
</feature>
<dbReference type="PROSITE" id="PS50858">
    <property type="entry name" value="BSD"/>
    <property type="match status" value="1"/>
</dbReference>
<feature type="region of interest" description="Disordered" evidence="1">
    <location>
        <begin position="1"/>
        <end position="36"/>
    </location>
</feature>
<sequence>MDVAYDHIQEEALSPDEAKAASSSSSTTPQTATNLNTEFQEAFRAVSSSPWGAKLGGWFSQARKQGETFYTDLQKEATVASEQATKGFTSLREQVVQRTRGMSLNAAPGPDVQVPGEEALPLPKKGVENQAEAGGEQTKESEDKPESLPADIVKEAGSLVASLRSLGAAKLKDLQKAEDAADEALLKFGTNVRNFLRDAVTITGPENYNGSSAEVLFETQEPETGKKIFHTTRLDAQLHAIHSSASSFTDDPQGGEWDSWQESFNIEKQTDAIAKDLEKYEELRRAMEKLVPENVDYRMFWMRYYFLRKAIEAEEQKRKEVLKGAAAETEEEVAWDDDDEDESTTPNTKIGANKQASESTKTLNATSNDHLKPKEPRRSEDENKSVADSDASYDLISGTTSRATGSPKEPKKDIKDDDSDDDWE</sequence>
<feature type="compositionally biased region" description="Basic and acidic residues" evidence="1">
    <location>
        <begin position="137"/>
        <end position="146"/>
    </location>
</feature>
<dbReference type="AlphaFoldDB" id="A0A139IFY6"/>
<dbReference type="PANTHER" id="PTHR16019">
    <property type="entry name" value="SYNAPSE-ASSOCIATED PROTEIN"/>
    <property type="match status" value="1"/>
</dbReference>
<dbReference type="STRING" id="113226.A0A139IFY6"/>
<evidence type="ECO:0000259" key="2">
    <source>
        <dbReference type="PROSITE" id="PS50858"/>
    </source>
</evidence>
<reference evidence="3 4" key="1">
    <citation type="submission" date="2015-07" db="EMBL/GenBank/DDBJ databases">
        <title>Comparative genomics of the Sigatoka disease complex on banana suggests a link between parallel evolutionary changes in Pseudocercospora fijiensis and Pseudocercospora eumusae and increased virulence on the banana host.</title>
        <authorList>
            <person name="Chang T.-C."/>
            <person name="Salvucci A."/>
            <person name="Crous P.W."/>
            <person name="Stergiopoulos I."/>
        </authorList>
    </citation>
    <scope>NUCLEOTIDE SEQUENCE [LARGE SCALE GENOMIC DNA]</scope>
    <source>
        <strain evidence="3 4">CBS 116634</strain>
    </source>
</reference>
<organism evidence="3 4">
    <name type="scientific">Pseudocercospora musae</name>
    <dbReference type="NCBI Taxonomy" id="113226"/>
    <lineage>
        <taxon>Eukaryota</taxon>
        <taxon>Fungi</taxon>
        <taxon>Dikarya</taxon>
        <taxon>Ascomycota</taxon>
        <taxon>Pezizomycotina</taxon>
        <taxon>Dothideomycetes</taxon>
        <taxon>Dothideomycetidae</taxon>
        <taxon>Mycosphaerellales</taxon>
        <taxon>Mycosphaerellaceae</taxon>
        <taxon>Pseudocercospora</taxon>
    </lineage>
</organism>
<dbReference type="OrthoDB" id="73788at2759"/>
<feature type="domain" description="BSD" evidence="2">
    <location>
        <begin position="260"/>
        <end position="312"/>
    </location>
</feature>
<keyword evidence="4" id="KW-1185">Reference proteome</keyword>
<name>A0A139IFY6_9PEZI</name>
<dbReference type="SMART" id="SM00751">
    <property type="entry name" value="BSD"/>
    <property type="match status" value="1"/>
</dbReference>
<feature type="region of interest" description="Disordered" evidence="1">
    <location>
        <begin position="127"/>
        <end position="147"/>
    </location>
</feature>
<dbReference type="InterPro" id="IPR035925">
    <property type="entry name" value="BSD_dom_sf"/>
</dbReference>
<feature type="compositionally biased region" description="Acidic residues" evidence="1">
    <location>
        <begin position="328"/>
        <end position="343"/>
    </location>
</feature>
<dbReference type="Pfam" id="PF03909">
    <property type="entry name" value="BSD"/>
    <property type="match status" value="1"/>
</dbReference>
<dbReference type="Proteomes" id="UP000073492">
    <property type="component" value="Unassembled WGS sequence"/>
</dbReference>
<dbReference type="PANTHER" id="PTHR16019:SF5">
    <property type="entry name" value="BSD DOMAIN-CONTAINING PROTEIN 1"/>
    <property type="match status" value="1"/>
</dbReference>
<proteinExistence type="predicted"/>
<dbReference type="Gene3D" id="1.10.3970.10">
    <property type="entry name" value="BSD domain"/>
    <property type="match status" value="1"/>
</dbReference>
<dbReference type="GO" id="GO:0005737">
    <property type="term" value="C:cytoplasm"/>
    <property type="evidence" value="ECO:0007669"/>
    <property type="project" value="TreeGrafter"/>
</dbReference>
<feature type="region of interest" description="Disordered" evidence="1">
    <location>
        <begin position="323"/>
        <end position="424"/>
    </location>
</feature>
<dbReference type="EMBL" id="LFZO01000116">
    <property type="protein sequence ID" value="KXT13492.1"/>
    <property type="molecule type" value="Genomic_DNA"/>
</dbReference>
<protein>
    <recommendedName>
        <fullName evidence="2">BSD domain-containing protein</fullName>
    </recommendedName>
</protein>
<comment type="caution">
    <text evidence="3">The sequence shown here is derived from an EMBL/GenBank/DDBJ whole genome shotgun (WGS) entry which is preliminary data.</text>
</comment>
<evidence type="ECO:0000313" key="4">
    <source>
        <dbReference type="Proteomes" id="UP000073492"/>
    </source>
</evidence>
<feature type="compositionally biased region" description="Basic and acidic residues" evidence="1">
    <location>
        <begin position="1"/>
        <end position="10"/>
    </location>
</feature>
<evidence type="ECO:0000256" key="1">
    <source>
        <dbReference type="SAM" id="MobiDB-lite"/>
    </source>
</evidence>
<dbReference type="InterPro" id="IPR005607">
    <property type="entry name" value="BSD_dom"/>
</dbReference>
<gene>
    <name evidence="3" type="ORF">AC579_8636</name>
</gene>
<feature type="compositionally biased region" description="Low complexity" evidence="1">
    <location>
        <begin position="20"/>
        <end position="33"/>
    </location>
</feature>
<dbReference type="InterPro" id="IPR051494">
    <property type="entry name" value="BSD_domain-containing"/>
</dbReference>
<accession>A0A139IFY6</accession>
<evidence type="ECO:0000313" key="3">
    <source>
        <dbReference type="EMBL" id="KXT13492.1"/>
    </source>
</evidence>